<evidence type="ECO:0000256" key="2">
    <source>
        <dbReference type="ARBA" id="ARBA00023033"/>
    </source>
</evidence>
<keyword evidence="2" id="KW-0503">Monooxygenase</keyword>
<keyword evidence="1" id="KW-0560">Oxidoreductase</keyword>
<sequence length="387" mass="43709">MKARFAIVGGGIAGLTAAIGLRKLGYEPIIYERTPVLKGIGAGFGLAANAMHAFDLLGLRQGVEKIGHFLSSYAILDQKGRVIAAPDTAEIAKNFQQLNFAIHRADLHRFLIDQLPPETIQLGKEALNLEQNKDGIVLHFADGQKVEAEYLLITDGVRSKLRQQLIPQSAPRYSGYTCWRAVIDNTDINLKEGSETWGALGRFGMTPLVNDKIYWYACINASENNPTYAAYKITDLQRHFRSYHTDIQTLLKNTKDEQLLWNDIIDIKPLDTLAYNRVLLLGDAGHATTPNMGQGACQAIEDAVVLMDELKTNPAIETVFQHVNERRLHRTRYITNTSWQIGKVAQWENRNLIAVRNFFMRNLPARFMQSKLQQLLSEDFMTINKRR</sequence>
<dbReference type="Gene3D" id="3.50.50.60">
    <property type="entry name" value="FAD/NAD(P)-binding domain"/>
    <property type="match status" value="1"/>
</dbReference>
<evidence type="ECO:0000259" key="3">
    <source>
        <dbReference type="Pfam" id="PF01494"/>
    </source>
</evidence>
<dbReference type="Proteomes" id="UP000192980">
    <property type="component" value="Unassembled WGS sequence"/>
</dbReference>
<keyword evidence="5" id="KW-1185">Reference proteome</keyword>
<proteinExistence type="predicted"/>
<dbReference type="InterPro" id="IPR050493">
    <property type="entry name" value="FAD-dep_Monooxygenase_BioMet"/>
</dbReference>
<organism evidence="4 5">
    <name type="scientific">Sphingobacterium psychroaquaticum</name>
    <dbReference type="NCBI Taxonomy" id="561061"/>
    <lineage>
        <taxon>Bacteria</taxon>
        <taxon>Pseudomonadati</taxon>
        <taxon>Bacteroidota</taxon>
        <taxon>Sphingobacteriia</taxon>
        <taxon>Sphingobacteriales</taxon>
        <taxon>Sphingobacteriaceae</taxon>
        <taxon>Sphingobacterium</taxon>
    </lineage>
</organism>
<dbReference type="PANTHER" id="PTHR13789">
    <property type="entry name" value="MONOOXYGENASE"/>
    <property type="match status" value="1"/>
</dbReference>
<dbReference type="EMBL" id="FXAU01000008">
    <property type="protein sequence ID" value="SMG49285.1"/>
    <property type="molecule type" value="Genomic_DNA"/>
</dbReference>
<gene>
    <name evidence="4" type="ORF">SAMN05660862_3643</name>
</gene>
<reference evidence="4 5" key="1">
    <citation type="submission" date="2017-04" db="EMBL/GenBank/DDBJ databases">
        <authorList>
            <person name="Afonso C.L."/>
            <person name="Miller P.J."/>
            <person name="Scott M.A."/>
            <person name="Spackman E."/>
            <person name="Goraichik I."/>
            <person name="Dimitrov K.M."/>
            <person name="Suarez D.L."/>
            <person name="Swayne D.E."/>
        </authorList>
    </citation>
    <scope>NUCLEOTIDE SEQUENCE [LARGE SCALE GENOMIC DNA]</scope>
    <source>
        <strain evidence="4 5">DSM 22418</strain>
    </source>
</reference>
<evidence type="ECO:0000313" key="4">
    <source>
        <dbReference type="EMBL" id="SMG49285.1"/>
    </source>
</evidence>
<dbReference type="OrthoDB" id="9766816at2"/>
<dbReference type="InterPro" id="IPR002938">
    <property type="entry name" value="FAD-bd"/>
</dbReference>
<dbReference type="SUPFAM" id="SSF51905">
    <property type="entry name" value="FAD/NAD(P)-binding domain"/>
    <property type="match status" value="1"/>
</dbReference>
<dbReference type="InterPro" id="IPR036188">
    <property type="entry name" value="FAD/NAD-bd_sf"/>
</dbReference>
<dbReference type="NCBIfam" id="NF005243">
    <property type="entry name" value="PRK06753.1"/>
    <property type="match status" value="1"/>
</dbReference>
<protein>
    <submittedName>
        <fullName evidence="4">2-polyprenyl-6-methoxyphenol hydroxylase</fullName>
    </submittedName>
</protein>
<accession>A0A1X7L6C7</accession>
<dbReference type="PANTHER" id="PTHR13789:SF309">
    <property type="entry name" value="PUTATIVE (AFU_ORTHOLOGUE AFUA_6G14510)-RELATED"/>
    <property type="match status" value="1"/>
</dbReference>
<dbReference type="GO" id="GO:0004497">
    <property type="term" value="F:monooxygenase activity"/>
    <property type="evidence" value="ECO:0007669"/>
    <property type="project" value="UniProtKB-KW"/>
</dbReference>
<evidence type="ECO:0000256" key="1">
    <source>
        <dbReference type="ARBA" id="ARBA00023002"/>
    </source>
</evidence>
<dbReference type="AlphaFoldDB" id="A0A1X7L6C7"/>
<dbReference type="Pfam" id="PF01494">
    <property type="entry name" value="FAD_binding_3"/>
    <property type="match status" value="1"/>
</dbReference>
<name>A0A1X7L6C7_9SPHI</name>
<evidence type="ECO:0000313" key="5">
    <source>
        <dbReference type="Proteomes" id="UP000192980"/>
    </source>
</evidence>
<dbReference type="PRINTS" id="PR00420">
    <property type="entry name" value="RNGMNOXGNASE"/>
</dbReference>
<dbReference type="STRING" id="561061.SAMN05660862_3643"/>
<feature type="domain" description="FAD-binding" evidence="3">
    <location>
        <begin position="6"/>
        <end position="310"/>
    </location>
</feature>
<dbReference type="RefSeq" id="WP_085474330.1">
    <property type="nucleotide sequence ID" value="NZ_FXAU01000008.1"/>
</dbReference>
<dbReference type="GO" id="GO:0071949">
    <property type="term" value="F:FAD binding"/>
    <property type="evidence" value="ECO:0007669"/>
    <property type="project" value="InterPro"/>
</dbReference>